<keyword evidence="4 10" id="KW-0812">Transmembrane</keyword>
<evidence type="ECO:0000313" key="11">
    <source>
        <dbReference type="EMBL" id="CAB4771665.1"/>
    </source>
</evidence>
<evidence type="ECO:0000256" key="9">
    <source>
        <dbReference type="ARBA" id="ARBA00023264"/>
    </source>
</evidence>
<proteinExistence type="inferred from homology"/>
<dbReference type="Pfam" id="PF02660">
    <property type="entry name" value="G3P_acyltransf"/>
    <property type="match status" value="1"/>
</dbReference>
<dbReference type="GO" id="GO:0008654">
    <property type="term" value="P:phospholipid biosynthetic process"/>
    <property type="evidence" value="ECO:0007669"/>
    <property type="project" value="UniProtKB-KW"/>
</dbReference>
<evidence type="ECO:0000256" key="6">
    <source>
        <dbReference type="ARBA" id="ARBA00023098"/>
    </source>
</evidence>
<sequence length="199" mass="21136">MSDINPVLIVGALIVSYFLGTIPSALIVSKRGGIDVTAAGSGNPGTSNVVRLLGWKYGLVVFVADVLKGSLAVGIGGWVAGERVSFFAYACGYAAVIGHTFPVTRKFHGGKGVATGGGAMYVLYPWMSLVLCTSWFVLRKATGKSAVASLIITIAVPIYVVFIRQVLWEDFAALGLVVLIILRHIPNIKRLRNKEENAA</sequence>
<keyword evidence="7 10" id="KW-0472">Membrane</keyword>
<keyword evidence="6" id="KW-0443">Lipid metabolism</keyword>
<feature type="transmembrane region" description="Helical" evidence="10">
    <location>
        <begin position="7"/>
        <end position="28"/>
    </location>
</feature>
<keyword evidence="2" id="KW-0444">Lipid biosynthesis</keyword>
<evidence type="ECO:0000256" key="3">
    <source>
        <dbReference type="ARBA" id="ARBA00022679"/>
    </source>
</evidence>
<keyword evidence="5 10" id="KW-1133">Transmembrane helix</keyword>
<feature type="transmembrane region" description="Helical" evidence="10">
    <location>
        <begin position="57"/>
        <end position="79"/>
    </location>
</feature>
<dbReference type="NCBIfam" id="TIGR00023">
    <property type="entry name" value="glycerol-3-phosphate 1-O-acyltransferase PlsY"/>
    <property type="match status" value="1"/>
</dbReference>
<reference evidence="11" key="1">
    <citation type="submission" date="2020-05" db="EMBL/GenBank/DDBJ databases">
        <authorList>
            <person name="Chiriac C."/>
            <person name="Salcher M."/>
            <person name="Ghai R."/>
            <person name="Kavagutti S V."/>
        </authorList>
    </citation>
    <scope>NUCLEOTIDE SEQUENCE</scope>
</reference>
<dbReference type="AlphaFoldDB" id="A0A6J6VLB5"/>
<name>A0A6J6VLB5_9ZZZZ</name>
<evidence type="ECO:0000256" key="2">
    <source>
        <dbReference type="ARBA" id="ARBA00022516"/>
    </source>
</evidence>
<feature type="transmembrane region" description="Helical" evidence="10">
    <location>
        <begin position="86"/>
        <end position="104"/>
    </location>
</feature>
<dbReference type="InterPro" id="IPR003811">
    <property type="entry name" value="G3P_acylTferase_PlsY"/>
</dbReference>
<keyword evidence="9" id="KW-1208">Phospholipid metabolism</keyword>
<dbReference type="PANTHER" id="PTHR30309">
    <property type="entry name" value="INNER MEMBRANE PROTEIN YGIH"/>
    <property type="match status" value="1"/>
</dbReference>
<keyword evidence="8" id="KW-0594">Phospholipid biosynthesis</keyword>
<feature type="transmembrane region" description="Helical" evidence="10">
    <location>
        <begin position="119"/>
        <end position="138"/>
    </location>
</feature>
<dbReference type="GO" id="GO:0005886">
    <property type="term" value="C:plasma membrane"/>
    <property type="evidence" value="ECO:0007669"/>
    <property type="project" value="InterPro"/>
</dbReference>
<feature type="transmembrane region" description="Helical" evidence="10">
    <location>
        <begin position="168"/>
        <end position="185"/>
    </location>
</feature>
<protein>
    <submittedName>
        <fullName evidence="11">Unannotated protein</fullName>
    </submittedName>
</protein>
<evidence type="ECO:0000256" key="7">
    <source>
        <dbReference type="ARBA" id="ARBA00023136"/>
    </source>
</evidence>
<evidence type="ECO:0000256" key="4">
    <source>
        <dbReference type="ARBA" id="ARBA00022692"/>
    </source>
</evidence>
<dbReference type="GO" id="GO:0043772">
    <property type="term" value="F:acyl-phosphate glycerol-3-phosphate acyltransferase activity"/>
    <property type="evidence" value="ECO:0007669"/>
    <property type="project" value="InterPro"/>
</dbReference>
<keyword evidence="3" id="KW-0808">Transferase</keyword>
<organism evidence="11">
    <name type="scientific">freshwater metagenome</name>
    <dbReference type="NCBI Taxonomy" id="449393"/>
    <lineage>
        <taxon>unclassified sequences</taxon>
        <taxon>metagenomes</taxon>
        <taxon>ecological metagenomes</taxon>
    </lineage>
</organism>
<accession>A0A6J6VLB5</accession>
<evidence type="ECO:0000256" key="8">
    <source>
        <dbReference type="ARBA" id="ARBA00023209"/>
    </source>
</evidence>
<gene>
    <name evidence="11" type="ORF">UFOPK2872_01187</name>
</gene>
<dbReference type="HAMAP" id="MF_01043">
    <property type="entry name" value="PlsY"/>
    <property type="match status" value="1"/>
</dbReference>
<evidence type="ECO:0000256" key="1">
    <source>
        <dbReference type="ARBA" id="ARBA00022475"/>
    </source>
</evidence>
<dbReference type="EMBL" id="CAEZZM010000181">
    <property type="protein sequence ID" value="CAB4771665.1"/>
    <property type="molecule type" value="Genomic_DNA"/>
</dbReference>
<evidence type="ECO:0000256" key="5">
    <source>
        <dbReference type="ARBA" id="ARBA00022989"/>
    </source>
</evidence>
<dbReference type="PANTHER" id="PTHR30309:SF0">
    <property type="entry name" value="GLYCEROL-3-PHOSPHATE ACYLTRANSFERASE-RELATED"/>
    <property type="match status" value="1"/>
</dbReference>
<dbReference type="SMART" id="SM01207">
    <property type="entry name" value="G3P_acyltransf"/>
    <property type="match status" value="1"/>
</dbReference>
<feature type="transmembrane region" description="Helical" evidence="10">
    <location>
        <begin position="145"/>
        <end position="162"/>
    </location>
</feature>
<keyword evidence="1" id="KW-1003">Cell membrane</keyword>
<evidence type="ECO:0000256" key="10">
    <source>
        <dbReference type="SAM" id="Phobius"/>
    </source>
</evidence>